<reference evidence="3" key="1">
    <citation type="submission" date="2017-04" db="EMBL/GenBank/DDBJ databases">
        <authorList>
            <person name="Varghese N."/>
            <person name="Submissions S."/>
        </authorList>
    </citation>
    <scope>NUCLEOTIDE SEQUENCE [LARGE SCALE GENOMIC DNA]</scope>
    <source>
        <strain evidence="3">DSM 16537</strain>
    </source>
</reference>
<dbReference type="OrthoDB" id="892266at2"/>
<accession>A0A1W2H3H2</accession>
<name>A0A1W2H3H2_9BACT</name>
<dbReference type="EMBL" id="LT838813">
    <property type="protein sequence ID" value="SMD43473.1"/>
    <property type="molecule type" value="Genomic_DNA"/>
</dbReference>
<dbReference type="Proteomes" id="UP000192333">
    <property type="component" value="Chromosome I"/>
</dbReference>
<dbReference type="RefSeq" id="WP_084120302.1">
    <property type="nucleotide sequence ID" value="NZ_LT838813.1"/>
</dbReference>
<feature type="signal peptide" evidence="1">
    <location>
        <begin position="1"/>
        <end position="20"/>
    </location>
</feature>
<keyword evidence="3" id="KW-1185">Reference proteome</keyword>
<evidence type="ECO:0000256" key="1">
    <source>
        <dbReference type="SAM" id="SignalP"/>
    </source>
</evidence>
<evidence type="ECO:0000313" key="2">
    <source>
        <dbReference type="EMBL" id="SMD43473.1"/>
    </source>
</evidence>
<evidence type="ECO:0000313" key="3">
    <source>
        <dbReference type="Proteomes" id="UP000192333"/>
    </source>
</evidence>
<sequence>MKNFCYIILALLFITSCAPKEEASLPMKVAKAYGFDNFDKINSIAYTWNVQANPETVRTRDWKWNIKERTVYYADADTSYTYSLDLPADQMPPADKGFINDKYWLMYPFQLAWDSGYTYEVEENVPAPISGNNSTKLIIIYNTEDGYTPGDAYDLYLDEDHLITEWVFRRGNGPEGRAITWEAEKEFKGIKFATEHKNDEGMKFIWFTNIQVD</sequence>
<feature type="chain" id="PRO_5012890549" evidence="1">
    <location>
        <begin position="21"/>
        <end position="213"/>
    </location>
</feature>
<dbReference type="PROSITE" id="PS51257">
    <property type="entry name" value="PROKAR_LIPOPROTEIN"/>
    <property type="match status" value="1"/>
</dbReference>
<keyword evidence="1" id="KW-0732">Signal</keyword>
<gene>
    <name evidence="2" type="ORF">SAMN00777080_2065</name>
</gene>
<dbReference type="STRING" id="758820.SAMN00777080_2065"/>
<proteinExistence type="predicted"/>
<dbReference type="AlphaFoldDB" id="A0A1W2H3H2"/>
<organism evidence="2 3">
    <name type="scientific">Aquiflexum balticum DSM 16537</name>
    <dbReference type="NCBI Taxonomy" id="758820"/>
    <lineage>
        <taxon>Bacteria</taxon>
        <taxon>Pseudomonadati</taxon>
        <taxon>Bacteroidota</taxon>
        <taxon>Cytophagia</taxon>
        <taxon>Cytophagales</taxon>
        <taxon>Cyclobacteriaceae</taxon>
        <taxon>Aquiflexum</taxon>
    </lineage>
</organism>
<protein>
    <submittedName>
        <fullName evidence="2">Uncharacterized protein</fullName>
    </submittedName>
</protein>